<name>A0A396YUU0_9LEPT</name>
<accession>A0A396YUU0</accession>
<reference evidence="3" key="1">
    <citation type="submission" date="2018-05" db="EMBL/GenBank/DDBJ databases">
        <title>Leptospira yasudae sp. nov. and Leptospira stimsonii sp. nov., two pathogenic species of the genus Leptospira isolated from environmental sources.</title>
        <authorList>
            <person name="Casanovas-Massana A."/>
            <person name="Hamond C."/>
            <person name="Santos L.A."/>
            <person name="Hacker K.P."/>
            <person name="Balassiano I."/>
            <person name="Medeiros M.A."/>
            <person name="Reis M.G."/>
            <person name="Ko A.I."/>
            <person name="Wunder E.A."/>
        </authorList>
    </citation>
    <scope>NUCLEOTIDE SEQUENCE [LARGE SCALE GENOMIC DNA]</scope>
    <source>
        <strain evidence="3">Yale</strain>
    </source>
</reference>
<sequence>MTDPEVLERLKIVFKYLKTAKKLNQKMLSLKFGVSESTITRLQNGENVITPRFLSQLRSMFSVSDEWVVSGKGEMLLPDENFNSDIEEEDLKLLQSIRKKAGLVDLIGILLKLSDRNLSAIKVLAEKLDPK</sequence>
<dbReference type="RefSeq" id="WP_118970467.1">
    <property type="nucleotide sequence ID" value="NZ_QHCT01000008.1"/>
</dbReference>
<protein>
    <submittedName>
        <fullName evidence="2">Transcriptional regulator</fullName>
    </submittedName>
</protein>
<evidence type="ECO:0000313" key="2">
    <source>
        <dbReference type="EMBL" id="RHX85673.1"/>
    </source>
</evidence>
<dbReference type="SUPFAM" id="SSF47413">
    <property type="entry name" value="lambda repressor-like DNA-binding domains"/>
    <property type="match status" value="1"/>
</dbReference>
<dbReference type="InterPro" id="IPR001387">
    <property type="entry name" value="Cro/C1-type_HTH"/>
</dbReference>
<dbReference type="AlphaFoldDB" id="A0A396YUU0"/>
<dbReference type="Gene3D" id="1.10.260.40">
    <property type="entry name" value="lambda repressor-like DNA-binding domains"/>
    <property type="match status" value="1"/>
</dbReference>
<feature type="domain" description="HTH cro/C1-type" evidence="1">
    <location>
        <begin position="14"/>
        <end position="68"/>
    </location>
</feature>
<gene>
    <name evidence="2" type="ORF">DLM75_20330</name>
</gene>
<evidence type="ECO:0000313" key="3">
    <source>
        <dbReference type="Proteomes" id="UP000265798"/>
    </source>
</evidence>
<dbReference type="PROSITE" id="PS50943">
    <property type="entry name" value="HTH_CROC1"/>
    <property type="match status" value="1"/>
</dbReference>
<dbReference type="GO" id="GO:0003677">
    <property type="term" value="F:DNA binding"/>
    <property type="evidence" value="ECO:0007669"/>
    <property type="project" value="InterPro"/>
</dbReference>
<dbReference type="Pfam" id="PF01381">
    <property type="entry name" value="HTH_3"/>
    <property type="match status" value="1"/>
</dbReference>
<organism evidence="2 3">
    <name type="scientific">Leptospira stimsonii</name>
    <dbReference type="NCBI Taxonomy" id="2202203"/>
    <lineage>
        <taxon>Bacteria</taxon>
        <taxon>Pseudomonadati</taxon>
        <taxon>Spirochaetota</taxon>
        <taxon>Spirochaetia</taxon>
        <taxon>Leptospirales</taxon>
        <taxon>Leptospiraceae</taxon>
        <taxon>Leptospira</taxon>
    </lineage>
</organism>
<evidence type="ECO:0000259" key="1">
    <source>
        <dbReference type="PROSITE" id="PS50943"/>
    </source>
</evidence>
<dbReference type="InterPro" id="IPR010982">
    <property type="entry name" value="Lambda_DNA-bd_dom_sf"/>
</dbReference>
<proteinExistence type="predicted"/>
<comment type="caution">
    <text evidence="2">The sequence shown here is derived from an EMBL/GenBank/DDBJ whole genome shotgun (WGS) entry which is preliminary data.</text>
</comment>
<dbReference type="EMBL" id="QHCT01000008">
    <property type="protein sequence ID" value="RHX85673.1"/>
    <property type="molecule type" value="Genomic_DNA"/>
</dbReference>
<dbReference type="CDD" id="cd00093">
    <property type="entry name" value="HTH_XRE"/>
    <property type="match status" value="1"/>
</dbReference>
<dbReference type="OrthoDB" id="342596at2"/>
<dbReference type="Proteomes" id="UP000265798">
    <property type="component" value="Unassembled WGS sequence"/>
</dbReference>